<dbReference type="EMBL" id="JAEAOA010001470">
    <property type="protein sequence ID" value="KAK3596271.1"/>
    <property type="molecule type" value="Genomic_DNA"/>
</dbReference>
<proteinExistence type="predicted"/>
<protein>
    <submittedName>
        <fullName evidence="1">Uncharacterized protein</fullName>
    </submittedName>
</protein>
<reference evidence="1" key="1">
    <citation type="journal article" date="2021" name="Genome Biol. Evol.">
        <title>A High-Quality Reference Genome for a Parasitic Bivalve with Doubly Uniparental Inheritance (Bivalvia: Unionida).</title>
        <authorList>
            <person name="Smith C.H."/>
        </authorList>
    </citation>
    <scope>NUCLEOTIDE SEQUENCE</scope>
    <source>
        <strain evidence="1">CHS0354</strain>
    </source>
</reference>
<reference evidence="1" key="2">
    <citation type="journal article" date="2021" name="Genome Biol. Evol.">
        <title>Developing a high-quality reference genome for a parasitic bivalve with doubly uniparental inheritance (Bivalvia: Unionida).</title>
        <authorList>
            <person name="Smith C.H."/>
        </authorList>
    </citation>
    <scope>NUCLEOTIDE SEQUENCE</scope>
    <source>
        <strain evidence="1">CHS0354</strain>
        <tissue evidence="1">Mantle</tissue>
    </source>
</reference>
<name>A0AAE0SQD4_9BIVA</name>
<dbReference type="Proteomes" id="UP001195483">
    <property type="component" value="Unassembled WGS sequence"/>
</dbReference>
<dbReference type="AlphaFoldDB" id="A0AAE0SQD4"/>
<evidence type="ECO:0000313" key="2">
    <source>
        <dbReference type="Proteomes" id="UP001195483"/>
    </source>
</evidence>
<keyword evidence="2" id="KW-1185">Reference proteome</keyword>
<evidence type="ECO:0000313" key="1">
    <source>
        <dbReference type="EMBL" id="KAK3596271.1"/>
    </source>
</evidence>
<accession>A0AAE0SQD4</accession>
<gene>
    <name evidence="1" type="ORF">CHS0354_024856</name>
</gene>
<reference evidence="1" key="3">
    <citation type="submission" date="2023-05" db="EMBL/GenBank/DDBJ databases">
        <authorList>
            <person name="Smith C.H."/>
        </authorList>
    </citation>
    <scope>NUCLEOTIDE SEQUENCE</scope>
    <source>
        <strain evidence="1">CHS0354</strain>
        <tissue evidence="1">Mantle</tissue>
    </source>
</reference>
<organism evidence="1 2">
    <name type="scientific">Potamilus streckersoni</name>
    <dbReference type="NCBI Taxonomy" id="2493646"/>
    <lineage>
        <taxon>Eukaryota</taxon>
        <taxon>Metazoa</taxon>
        <taxon>Spiralia</taxon>
        <taxon>Lophotrochozoa</taxon>
        <taxon>Mollusca</taxon>
        <taxon>Bivalvia</taxon>
        <taxon>Autobranchia</taxon>
        <taxon>Heteroconchia</taxon>
        <taxon>Palaeoheterodonta</taxon>
        <taxon>Unionida</taxon>
        <taxon>Unionoidea</taxon>
        <taxon>Unionidae</taxon>
        <taxon>Ambleminae</taxon>
        <taxon>Lampsilini</taxon>
        <taxon>Potamilus</taxon>
    </lineage>
</organism>
<sequence>MSIQNRAYKQLLTLEMQDKFRGHQEGDMSPISQDRPLQVHDGSNLHRPGETAEAQFVHYHELYATHPVVTNIALNAI</sequence>
<comment type="caution">
    <text evidence="1">The sequence shown here is derived from an EMBL/GenBank/DDBJ whole genome shotgun (WGS) entry which is preliminary data.</text>
</comment>